<gene>
    <name evidence="1" type="ORF">E2C01_081356</name>
</gene>
<proteinExistence type="predicted"/>
<name>A0A5B7IXS4_PORTR</name>
<dbReference type="AlphaFoldDB" id="A0A5B7IXS4"/>
<dbReference type="Proteomes" id="UP000324222">
    <property type="component" value="Unassembled WGS sequence"/>
</dbReference>
<reference evidence="1 2" key="1">
    <citation type="submission" date="2019-05" db="EMBL/GenBank/DDBJ databases">
        <title>Another draft genome of Portunus trituberculatus and its Hox gene families provides insights of decapod evolution.</title>
        <authorList>
            <person name="Jeong J.-H."/>
            <person name="Song I."/>
            <person name="Kim S."/>
            <person name="Choi T."/>
            <person name="Kim D."/>
            <person name="Ryu S."/>
            <person name="Kim W."/>
        </authorList>
    </citation>
    <scope>NUCLEOTIDE SEQUENCE [LARGE SCALE GENOMIC DNA]</scope>
    <source>
        <tissue evidence="1">Muscle</tissue>
    </source>
</reference>
<evidence type="ECO:0000313" key="2">
    <source>
        <dbReference type="Proteomes" id="UP000324222"/>
    </source>
</evidence>
<comment type="caution">
    <text evidence="1">The sequence shown here is derived from an EMBL/GenBank/DDBJ whole genome shotgun (WGS) entry which is preliminary data.</text>
</comment>
<evidence type="ECO:0000313" key="1">
    <source>
        <dbReference type="EMBL" id="MPC86526.1"/>
    </source>
</evidence>
<protein>
    <submittedName>
        <fullName evidence="1">Uncharacterized protein</fullName>
    </submittedName>
</protein>
<sequence length="91" mass="9916">MYSLSLSLFHTHTHQKKKRLENKNGGRSGILFLSLSLLHTHAHTSAKGTTRSQVEVSGSKRAFLYTVPSGPIRAGADVICGLVRLGDELET</sequence>
<accession>A0A5B7IXS4</accession>
<keyword evidence="2" id="KW-1185">Reference proteome</keyword>
<dbReference type="EMBL" id="VSRR010071756">
    <property type="protein sequence ID" value="MPC86526.1"/>
    <property type="molecule type" value="Genomic_DNA"/>
</dbReference>
<organism evidence="1 2">
    <name type="scientific">Portunus trituberculatus</name>
    <name type="common">Swimming crab</name>
    <name type="synonym">Neptunus trituberculatus</name>
    <dbReference type="NCBI Taxonomy" id="210409"/>
    <lineage>
        <taxon>Eukaryota</taxon>
        <taxon>Metazoa</taxon>
        <taxon>Ecdysozoa</taxon>
        <taxon>Arthropoda</taxon>
        <taxon>Crustacea</taxon>
        <taxon>Multicrustacea</taxon>
        <taxon>Malacostraca</taxon>
        <taxon>Eumalacostraca</taxon>
        <taxon>Eucarida</taxon>
        <taxon>Decapoda</taxon>
        <taxon>Pleocyemata</taxon>
        <taxon>Brachyura</taxon>
        <taxon>Eubrachyura</taxon>
        <taxon>Portunoidea</taxon>
        <taxon>Portunidae</taxon>
        <taxon>Portuninae</taxon>
        <taxon>Portunus</taxon>
    </lineage>
</organism>